<dbReference type="Pfam" id="PF02518">
    <property type="entry name" value="HATPase_c"/>
    <property type="match status" value="1"/>
</dbReference>
<evidence type="ECO:0000256" key="4">
    <source>
        <dbReference type="ARBA" id="ARBA00022553"/>
    </source>
</evidence>
<evidence type="ECO:0000256" key="1">
    <source>
        <dbReference type="ARBA" id="ARBA00000085"/>
    </source>
</evidence>
<dbReference type="Gene3D" id="3.30.565.10">
    <property type="entry name" value="Histidine kinase-like ATPase, C-terminal domain"/>
    <property type="match status" value="1"/>
</dbReference>
<keyword evidence="4" id="KW-0597">Phosphoprotein</keyword>
<dbReference type="InterPro" id="IPR003018">
    <property type="entry name" value="GAF"/>
</dbReference>
<evidence type="ECO:0000256" key="7">
    <source>
        <dbReference type="ARBA" id="ARBA00023012"/>
    </source>
</evidence>
<dbReference type="EC" id="2.7.13.3" evidence="3"/>
<accession>A0A7X0RI41</accession>
<feature type="domain" description="Histidine kinase" evidence="8">
    <location>
        <begin position="387"/>
        <end position="605"/>
    </location>
</feature>
<evidence type="ECO:0000256" key="2">
    <source>
        <dbReference type="ARBA" id="ARBA00004236"/>
    </source>
</evidence>
<evidence type="ECO:0000259" key="8">
    <source>
        <dbReference type="PROSITE" id="PS50109"/>
    </source>
</evidence>
<dbReference type="InterPro" id="IPR003661">
    <property type="entry name" value="HisK_dim/P_dom"/>
</dbReference>
<dbReference type="Pfam" id="PF00512">
    <property type="entry name" value="HisKA"/>
    <property type="match status" value="1"/>
</dbReference>
<dbReference type="InterPro" id="IPR029016">
    <property type="entry name" value="GAF-like_dom_sf"/>
</dbReference>
<evidence type="ECO:0000256" key="3">
    <source>
        <dbReference type="ARBA" id="ARBA00012438"/>
    </source>
</evidence>
<keyword evidence="5" id="KW-0808">Transferase</keyword>
<dbReference type="InterPro" id="IPR005467">
    <property type="entry name" value="His_kinase_dom"/>
</dbReference>
<dbReference type="Gene3D" id="1.10.287.130">
    <property type="match status" value="1"/>
</dbReference>
<dbReference type="GO" id="GO:0005886">
    <property type="term" value="C:plasma membrane"/>
    <property type="evidence" value="ECO:0007669"/>
    <property type="project" value="UniProtKB-SubCell"/>
</dbReference>
<evidence type="ECO:0000313" key="9">
    <source>
        <dbReference type="EMBL" id="MBB6627755.1"/>
    </source>
</evidence>
<keyword evidence="10" id="KW-1185">Reference proteome</keyword>
<dbReference type="SMART" id="SM00387">
    <property type="entry name" value="HATPase_c"/>
    <property type="match status" value="1"/>
</dbReference>
<evidence type="ECO:0000313" key="10">
    <source>
        <dbReference type="Proteomes" id="UP000523955"/>
    </source>
</evidence>
<dbReference type="SUPFAM" id="SSF55874">
    <property type="entry name" value="ATPase domain of HSP90 chaperone/DNA topoisomerase II/histidine kinase"/>
    <property type="match status" value="1"/>
</dbReference>
<dbReference type="RefSeq" id="WP_185252883.1">
    <property type="nucleotide sequence ID" value="NZ_JACKXE010000001.1"/>
</dbReference>
<organism evidence="9 10">
    <name type="scientific">Nocardioides luti</name>
    <dbReference type="NCBI Taxonomy" id="2761101"/>
    <lineage>
        <taxon>Bacteria</taxon>
        <taxon>Bacillati</taxon>
        <taxon>Actinomycetota</taxon>
        <taxon>Actinomycetes</taxon>
        <taxon>Propionibacteriales</taxon>
        <taxon>Nocardioidaceae</taxon>
        <taxon>Nocardioides</taxon>
    </lineage>
</organism>
<dbReference type="EMBL" id="JACKXE010000001">
    <property type="protein sequence ID" value="MBB6627755.1"/>
    <property type="molecule type" value="Genomic_DNA"/>
</dbReference>
<keyword evidence="6" id="KW-0418">Kinase</keyword>
<dbReference type="AlphaFoldDB" id="A0A7X0RI41"/>
<dbReference type="CDD" id="cd00075">
    <property type="entry name" value="HATPase"/>
    <property type="match status" value="1"/>
</dbReference>
<name>A0A7X0RI41_9ACTN</name>
<dbReference type="CDD" id="cd00082">
    <property type="entry name" value="HisKA"/>
    <property type="match status" value="1"/>
</dbReference>
<proteinExistence type="predicted"/>
<dbReference type="Gene3D" id="3.30.450.40">
    <property type="match status" value="2"/>
</dbReference>
<dbReference type="SUPFAM" id="SSF47384">
    <property type="entry name" value="Homodimeric domain of signal transducing histidine kinase"/>
    <property type="match status" value="1"/>
</dbReference>
<dbReference type="GO" id="GO:0000155">
    <property type="term" value="F:phosphorelay sensor kinase activity"/>
    <property type="evidence" value="ECO:0007669"/>
    <property type="project" value="InterPro"/>
</dbReference>
<dbReference type="SUPFAM" id="SSF55781">
    <property type="entry name" value="GAF domain-like"/>
    <property type="match status" value="2"/>
</dbReference>
<dbReference type="InterPro" id="IPR036890">
    <property type="entry name" value="HATPase_C_sf"/>
</dbReference>
<protein>
    <recommendedName>
        <fullName evidence="3">histidine kinase</fullName>
        <ecNumber evidence="3">2.7.13.3</ecNumber>
    </recommendedName>
</protein>
<evidence type="ECO:0000256" key="6">
    <source>
        <dbReference type="ARBA" id="ARBA00022777"/>
    </source>
</evidence>
<dbReference type="PANTHER" id="PTHR43711">
    <property type="entry name" value="TWO-COMPONENT HISTIDINE KINASE"/>
    <property type="match status" value="1"/>
</dbReference>
<dbReference type="InterPro" id="IPR004358">
    <property type="entry name" value="Sig_transdc_His_kin-like_C"/>
</dbReference>
<dbReference type="SMART" id="SM00388">
    <property type="entry name" value="HisKA"/>
    <property type="match status" value="1"/>
</dbReference>
<dbReference type="InterPro" id="IPR036097">
    <property type="entry name" value="HisK_dim/P_sf"/>
</dbReference>
<keyword evidence="7" id="KW-0902">Two-component regulatory system</keyword>
<dbReference type="Proteomes" id="UP000523955">
    <property type="component" value="Unassembled WGS sequence"/>
</dbReference>
<sequence length="605" mass="64789">MGQTQVAGSPARGADAHRWSDSSARAVLQLIVESVAEMIGFEVAVLSVVLDGQLVTAAYAGPEEFREFLMEDDPVDILDPVLAQAESWGRFCFLPGEEFDRTDPDGHWVVMSPEQGEHPDSWHPKDVLLGRLCDEDGALVGVLSVDAPISGRRPDASTRVLLERYAAQTERAVLTAFERERLVQQVAHAEAARRLIRAASMPAHASLETVLQLTHEPLVTGFGASGTWLQLLDGTTGALGCARDRHGTEVPIADELVDLARCLAPVLWREQRVLVVSDPDDEDPTTTPGADTTSDPLTVAARTHLRPLGLATALAVPLGAGAECLGFLVLTRRAQDPPWSDLETSSALEIGHDLGTALTAAAALERERALVRELQQLDDYRTHLIATLSHELRTPLSVISGNLEMLGDLDLDRQDTEAARHHAAMVRGTVRMQRVVDDLLLLARVGDPQHPLDASPVDLAAVARGALALVESTARAKGLHLESRLDPTPVVVRGEPAELDRLVTNLVSNAAKYTPAGGTVTLSLARRGPDVVLEVADTGLGISEEDQAGLFRAFFRTTNPDALREPGTGLGLAIVATVAQRHGGDIRVRSRLGEGTTFTVVLPGA</sequence>
<gene>
    <name evidence="9" type="ORF">H5V45_10525</name>
</gene>
<dbReference type="InterPro" id="IPR003594">
    <property type="entry name" value="HATPase_dom"/>
</dbReference>
<dbReference type="FunFam" id="3.30.565.10:FF:000006">
    <property type="entry name" value="Sensor histidine kinase WalK"/>
    <property type="match status" value="1"/>
</dbReference>
<dbReference type="InterPro" id="IPR050736">
    <property type="entry name" value="Sensor_HK_Regulatory"/>
</dbReference>
<evidence type="ECO:0000256" key="5">
    <source>
        <dbReference type="ARBA" id="ARBA00022679"/>
    </source>
</evidence>
<dbReference type="PRINTS" id="PR00344">
    <property type="entry name" value="BCTRLSENSOR"/>
</dbReference>
<comment type="caution">
    <text evidence="9">The sequence shown here is derived from an EMBL/GenBank/DDBJ whole genome shotgun (WGS) entry which is preliminary data.</text>
</comment>
<comment type="subcellular location">
    <subcellularLocation>
        <location evidence="2">Cell membrane</location>
    </subcellularLocation>
</comment>
<reference evidence="9 10" key="1">
    <citation type="submission" date="2020-08" db="EMBL/GenBank/DDBJ databases">
        <authorList>
            <person name="Seo M.-J."/>
        </authorList>
    </citation>
    <scope>NUCLEOTIDE SEQUENCE [LARGE SCALE GENOMIC DNA]</scope>
    <source>
        <strain evidence="9 10">KIGAM211</strain>
    </source>
</reference>
<dbReference type="PANTHER" id="PTHR43711:SF28">
    <property type="entry name" value="SENSOR HISTIDINE KINASE YXDK"/>
    <property type="match status" value="1"/>
</dbReference>
<dbReference type="Pfam" id="PF01590">
    <property type="entry name" value="GAF"/>
    <property type="match status" value="1"/>
</dbReference>
<comment type="catalytic activity">
    <reaction evidence="1">
        <text>ATP + protein L-histidine = ADP + protein N-phospho-L-histidine.</text>
        <dbReference type="EC" id="2.7.13.3"/>
    </reaction>
</comment>
<dbReference type="PROSITE" id="PS50109">
    <property type="entry name" value="HIS_KIN"/>
    <property type="match status" value="1"/>
</dbReference>